<reference evidence="1" key="1">
    <citation type="journal article" date="2020" name="mSystems">
        <title>Genome- and Community-Level Interaction Insights into Carbon Utilization and Element Cycling Functions of Hydrothermarchaeota in Hydrothermal Sediment.</title>
        <authorList>
            <person name="Zhou Z."/>
            <person name="Liu Y."/>
            <person name="Xu W."/>
            <person name="Pan J."/>
            <person name="Luo Z.H."/>
            <person name="Li M."/>
        </authorList>
    </citation>
    <scope>NUCLEOTIDE SEQUENCE [LARGE SCALE GENOMIC DNA]</scope>
    <source>
        <strain evidence="1">SpSt-479</strain>
    </source>
</reference>
<name>A0A7V3E7Z9_9BACT</name>
<dbReference type="EMBL" id="DSUJ01000011">
    <property type="protein sequence ID" value="HFI92431.1"/>
    <property type="molecule type" value="Genomic_DNA"/>
</dbReference>
<dbReference type="Gene3D" id="2.40.160.130">
    <property type="entry name" value="Capsule assembly protein Wzi"/>
    <property type="match status" value="1"/>
</dbReference>
<gene>
    <name evidence="1" type="ORF">ENS31_13020</name>
</gene>
<dbReference type="InterPro" id="IPR038636">
    <property type="entry name" value="Wzi_sf"/>
</dbReference>
<accession>A0A7V3E7Z9</accession>
<evidence type="ECO:0000313" key="1">
    <source>
        <dbReference type="EMBL" id="HFI92431.1"/>
    </source>
</evidence>
<proteinExistence type="predicted"/>
<dbReference type="InterPro" id="IPR026950">
    <property type="entry name" value="Caps_assemb_Wzi"/>
</dbReference>
<sequence length="553" mass="64665">MKRLLIILFILFAFNQLSFTQVVYERLNSDVYLFLSRLSQKGLIDFNDQIRPLSRKYIAEKLSSLKQNTDKLTSLEVEELNFYLSDFGRELDLLNNQKIETEKVSSINKDQFGRYRLFSYRDNLFSFNLSPILGAEIGSRDNQRLIHIWNGISFYGYLADNIGFSFRFVDNTEKGNTIDKWRTFTPKTGFHVRNDETIFGFPPDKIEYSEVNTNIGIDWSWGSFSAGKDFLEWGYGESGLIVLSQKAPSFPFIRLDVSPVDWLSFNYFHAFLSSDVIDSNETYYHQTGGERIVFREKYLASHTLTIKPTKGLSLSLGESIVYADKFEFSYLFPLIFFRVNDHHLSRQINEAGSNSQFFFSVSSRNQLKNTHLYGSLFIDELTITNMFDKEKQRNQFGFSVGASVTDLPIDNLTLKLEYTKIYPFVYEHYIQTTTYQNASYNLGHWMGSNGDLIYGSVNYRFLRGLQATLWTQYIRKGEKGNAYLQYQTQPQPPFLFGLRKNYSYFGGFIKYEFVHELFAKFDFQFMKSSEQQEDLSYSDSNLNEFYFSIYYGL</sequence>
<evidence type="ECO:0008006" key="2">
    <source>
        <dbReference type="Google" id="ProtNLM"/>
    </source>
</evidence>
<comment type="caution">
    <text evidence="1">The sequence shown here is derived from an EMBL/GenBank/DDBJ whole genome shotgun (WGS) entry which is preliminary data.</text>
</comment>
<dbReference type="AlphaFoldDB" id="A0A7V3E7Z9"/>
<protein>
    <recommendedName>
        <fullName evidence="2">Capsule assembly protein Wzi</fullName>
    </recommendedName>
</protein>
<organism evidence="1">
    <name type="scientific">Ignavibacterium album</name>
    <dbReference type="NCBI Taxonomy" id="591197"/>
    <lineage>
        <taxon>Bacteria</taxon>
        <taxon>Pseudomonadati</taxon>
        <taxon>Ignavibacteriota</taxon>
        <taxon>Ignavibacteria</taxon>
        <taxon>Ignavibacteriales</taxon>
        <taxon>Ignavibacteriaceae</taxon>
        <taxon>Ignavibacterium</taxon>
    </lineage>
</organism>
<dbReference type="Pfam" id="PF14052">
    <property type="entry name" value="Caps_assemb_Wzi"/>
    <property type="match status" value="1"/>
</dbReference>